<dbReference type="Gene3D" id="2.30.29.80">
    <property type="match status" value="1"/>
</dbReference>
<dbReference type="InterPro" id="IPR036913">
    <property type="entry name" value="YegP-like_sf"/>
</dbReference>
<dbReference type="RefSeq" id="WP_093837678.1">
    <property type="nucleotide sequence ID" value="NZ_FOLM01000002.1"/>
</dbReference>
<protein>
    <recommendedName>
        <fullName evidence="3">DUF1508 domain-containing protein</fullName>
    </recommendedName>
</protein>
<dbReference type="STRING" id="910347.SAMN05421773_102393"/>
<sequence>MTGGDGRSDAPVLRFQIIRCGPPARYCWRLSTQNGRAIAVSAESFTSVEDCRSGVEAACRDAGELVTLIELSPGGSSFRWHARTADGRRIASAARSYARYSTCVVAGERFRRLLVSFLKAGLPGW</sequence>
<organism evidence="1 2">
    <name type="scientific">Streptomyces aidingensis</name>
    <dbReference type="NCBI Taxonomy" id="910347"/>
    <lineage>
        <taxon>Bacteria</taxon>
        <taxon>Bacillati</taxon>
        <taxon>Actinomycetota</taxon>
        <taxon>Actinomycetes</taxon>
        <taxon>Kitasatosporales</taxon>
        <taxon>Streptomycetaceae</taxon>
        <taxon>Streptomyces</taxon>
    </lineage>
</organism>
<dbReference type="EMBL" id="FOLM01000002">
    <property type="protein sequence ID" value="SFC23580.1"/>
    <property type="molecule type" value="Genomic_DNA"/>
</dbReference>
<evidence type="ECO:0008006" key="3">
    <source>
        <dbReference type="Google" id="ProtNLM"/>
    </source>
</evidence>
<accession>A0A1I1HRE7</accession>
<name>A0A1I1HRE7_9ACTN</name>
<keyword evidence="2" id="KW-1185">Reference proteome</keyword>
<dbReference type="Proteomes" id="UP000199207">
    <property type="component" value="Unassembled WGS sequence"/>
</dbReference>
<dbReference type="AlphaFoldDB" id="A0A1I1HRE7"/>
<reference evidence="1 2" key="1">
    <citation type="submission" date="2016-10" db="EMBL/GenBank/DDBJ databases">
        <authorList>
            <person name="de Groot N.N."/>
        </authorList>
    </citation>
    <scope>NUCLEOTIDE SEQUENCE [LARGE SCALE GENOMIC DNA]</scope>
    <source>
        <strain evidence="1 2">CGMCC 4.5739</strain>
    </source>
</reference>
<dbReference type="OrthoDB" id="4198493at2"/>
<proteinExistence type="predicted"/>
<gene>
    <name evidence="1" type="ORF">SAMN05421773_102393</name>
</gene>
<dbReference type="SUPFAM" id="SSF160113">
    <property type="entry name" value="YegP-like"/>
    <property type="match status" value="1"/>
</dbReference>
<evidence type="ECO:0000313" key="1">
    <source>
        <dbReference type="EMBL" id="SFC23580.1"/>
    </source>
</evidence>
<evidence type="ECO:0000313" key="2">
    <source>
        <dbReference type="Proteomes" id="UP000199207"/>
    </source>
</evidence>